<organism evidence="1 2">
    <name type="scientific">Araneus ventricosus</name>
    <name type="common">Orbweaver spider</name>
    <name type="synonym">Epeira ventricosa</name>
    <dbReference type="NCBI Taxonomy" id="182803"/>
    <lineage>
        <taxon>Eukaryota</taxon>
        <taxon>Metazoa</taxon>
        <taxon>Ecdysozoa</taxon>
        <taxon>Arthropoda</taxon>
        <taxon>Chelicerata</taxon>
        <taxon>Arachnida</taxon>
        <taxon>Araneae</taxon>
        <taxon>Araneomorphae</taxon>
        <taxon>Entelegynae</taxon>
        <taxon>Araneoidea</taxon>
        <taxon>Araneidae</taxon>
        <taxon>Araneus</taxon>
    </lineage>
</organism>
<evidence type="ECO:0000313" key="1">
    <source>
        <dbReference type="EMBL" id="GBM67851.1"/>
    </source>
</evidence>
<dbReference type="AlphaFoldDB" id="A0A4Y2HR41"/>
<proteinExistence type="predicted"/>
<reference evidence="1 2" key="1">
    <citation type="journal article" date="2019" name="Sci. Rep.">
        <title>Orb-weaving spider Araneus ventricosus genome elucidates the spidroin gene catalogue.</title>
        <authorList>
            <person name="Kono N."/>
            <person name="Nakamura H."/>
            <person name="Ohtoshi R."/>
            <person name="Moran D.A.P."/>
            <person name="Shinohara A."/>
            <person name="Yoshida Y."/>
            <person name="Fujiwara M."/>
            <person name="Mori M."/>
            <person name="Tomita M."/>
            <person name="Arakawa K."/>
        </authorList>
    </citation>
    <scope>NUCLEOTIDE SEQUENCE [LARGE SCALE GENOMIC DNA]</scope>
</reference>
<evidence type="ECO:0000313" key="2">
    <source>
        <dbReference type="Proteomes" id="UP000499080"/>
    </source>
</evidence>
<keyword evidence="2" id="KW-1185">Reference proteome</keyword>
<dbReference type="EMBL" id="BGPR01002107">
    <property type="protein sequence ID" value="GBM67851.1"/>
    <property type="molecule type" value="Genomic_DNA"/>
</dbReference>
<sequence>MNAIKISDLRSPETLQNVPKMLLKAFKLTLYLFHPTSHHLTFPPLHQPAGIPNPFLHPFQPSFTSHPVAYKVRAHHPKPPTKCFPPPYLIQFFNEDLDTFGRSGKKFRC</sequence>
<dbReference type="Proteomes" id="UP000499080">
    <property type="component" value="Unassembled WGS sequence"/>
</dbReference>
<comment type="caution">
    <text evidence="1">The sequence shown here is derived from an EMBL/GenBank/DDBJ whole genome shotgun (WGS) entry which is preliminary data.</text>
</comment>
<gene>
    <name evidence="1" type="ORF">AVEN_127534_1</name>
</gene>
<protein>
    <submittedName>
        <fullName evidence="1">Uncharacterized protein</fullName>
    </submittedName>
</protein>
<name>A0A4Y2HR41_ARAVE</name>
<accession>A0A4Y2HR41</accession>